<name>A0A3M9NG20_9BACT</name>
<evidence type="ECO:0000259" key="1">
    <source>
        <dbReference type="Pfam" id="PF13449"/>
    </source>
</evidence>
<dbReference type="Proteomes" id="UP000267223">
    <property type="component" value="Unassembled WGS sequence"/>
</dbReference>
<dbReference type="Pfam" id="PF13449">
    <property type="entry name" value="Phytase-like"/>
    <property type="match status" value="1"/>
</dbReference>
<evidence type="ECO:0000313" key="2">
    <source>
        <dbReference type="EMBL" id="RNI36671.1"/>
    </source>
</evidence>
<dbReference type="EMBL" id="RJJR01000007">
    <property type="protein sequence ID" value="RNI36671.1"/>
    <property type="molecule type" value="Genomic_DNA"/>
</dbReference>
<protein>
    <submittedName>
        <fullName evidence="2">Esterase-like activity of phytase family protein</fullName>
    </submittedName>
</protein>
<organism evidence="2 3">
    <name type="scientific">Hanamia caeni</name>
    <dbReference type="NCBI Taxonomy" id="2294116"/>
    <lineage>
        <taxon>Bacteria</taxon>
        <taxon>Pseudomonadati</taxon>
        <taxon>Bacteroidota</taxon>
        <taxon>Chitinophagia</taxon>
        <taxon>Chitinophagales</taxon>
        <taxon>Chitinophagaceae</taxon>
        <taxon>Hanamia</taxon>
    </lineage>
</organism>
<dbReference type="AlphaFoldDB" id="A0A3M9NG20"/>
<sequence>MDFKRFSNLLIFRIQKNILVSFLKIFSNLTFMKIISRFFILLFFLFSACTSSKSSQDFKEISQLKFLSSYVIPYNYQYDHTTVGGLSGIDYNPVKNEYYCISDDRSDKNAARFYTMGITLNDDKIDSIYFLKSTFLKGPDGKNYPSSQLNPYRTPDPECLRFDRNNNTFIWGSEGERIVTATKSILVNPAVTIIDSHGNFIDTFTLPRQMLMTTHNYGPRRNGVFEGLTFSDDYKSLLVSVEVPLLQDGPEAGAGDSSGIIRMIKFDVASRKPVAQYAYKIDPVAHPPAPSSGFRINGISDILSFGNDKLLVIERSFSTGALSCTIKVFLASIDNAKNIQSFDSLKGKTNVPVLSKKLLLNMDDLGIYIDNIEGVTFGPKLSNGKRSLIFIADNNFNPLERAQVLLFEVE</sequence>
<dbReference type="PANTHER" id="PTHR37957:SF1">
    <property type="entry name" value="PHYTASE-LIKE DOMAIN-CONTAINING PROTEIN"/>
    <property type="match status" value="1"/>
</dbReference>
<feature type="domain" description="Phytase-like" evidence="1">
    <location>
        <begin position="81"/>
        <end position="396"/>
    </location>
</feature>
<dbReference type="PANTHER" id="PTHR37957">
    <property type="entry name" value="BLR7070 PROTEIN"/>
    <property type="match status" value="1"/>
</dbReference>
<dbReference type="SUPFAM" id="SSF75011">
    <property type="entry name" value="3-carboxy-cis,cis-mucoante lactonizing enzyme"/>
    <property type="match status" value="1"/>
</dbReference>
<accession>A0A3M9NG20</accession>
<proteinExistence type="predicted"/>
<reference evidence="2 3" key="1">
    <citation type="submission" date="2018-11" db="EMBL/GenBank/DDBJ databases">
        <title>Draft genome sequence of Ferruginibacter sp. BO-59.</title>
        <authorList>
            <person name="Im W.T."/>
        </authorList>
    </citation>
    <scope>NUCLEOTIDE SEQUENCE [LARGE SCALE GENOMIC DNA]</scope>
    <source>
        <strain evidence="2 3">BO-59</strain>
    </source>
</reference>
<gene>
    <name evidence="2" type="ORF">EFY79_10100</name>
</gene>
<keyword evidence="3" id="KW-1185">Reference proteome</keyword>
<comment type="caution">
    <text evidence="2">The sequence shown here is derived from an EMBL/GenBank/DDBJ whole genome shotgun (WGS) entry which is preliminary data.</text>
</comment>
<dbReference type="InterPro" id="IPR027372">
    <property type="entry name" value="Phytase-like_dom"/>
</dbReference>
<evidence type="ECO:0000313" key="3">
    <source>
        <dbReference type="Proteomes" id="UP000267223"/>
    </source>
</evidence>